<keyword evidence="3 5" id="KW-0067">ATP-binding</keyword>
<dbReference type="Gene3D" id="3.40.50.300">
    <property type="entry name" value="P-loop containing nucleotide triphosphate hydrolases"/>
    <property type="match status" value="1"/>
</dbReference>
<keyword evidence="6" id="KW-1185">Reference proteome</keyword>
<gene>
    <name evidence="5" type="ORF">L7E55_16880</name>
</gene>
<evidence type="ECO:0000259" key="4">
    <source>
        <dbReference type="PROSITE" id="PS50893"/>
    </source>
</evidence>
<dbReference type="SMART" id="SM00382">
    <property type="entry name" value="AAA"/>
    <property type="match status" value="1"/>
</dbReference>
<dbReference type="SUPFAM" id="SSF52540">
    <property type="entry name" value="P-loop containing nucleoside triphosphate hydrolases"/>
    <property type="match status" value="1"/>
</dbReference>
<dbReference type="InterPro" id="IPR017911">
    <property type="entry name" value="MacB-like_ATP-bd"/>
</dbReference>
<dbReference type="InterPro" id="IPR027417">
    <property type="entry name" value="P-loop_NTPase"/>
</dbReference>
<keyword evidence="1" id="KW-0813">Transport</keyword>
<dbReference type="RefSeq" id="WP_277445537.1">
    <property type="nucleotide sequence ID" value="NZ_JAKOAV010000057.1"/>
</dbReference>
<dbReference type="PANTHER" id="PTHR24220">
    <property type="entry name" value="IMPORT ATP-BINDING PROTEIN"/>
    <property type="match status" value="1"/>
</dbReference>
<dbReference type="PANTHER" id="PTHR24220:SF86">
    <property type="entry name" value="ABC TRANSPORTER ABCH.1"/>
    <property type="match status" value="1"/>
</dbReference>
<feature type="domain" description="ABC transporter" evidence="4">
    <location>
        <begin position="4"/>
        <end position="221"/>
    </location>
</feature>
<evidence type="ECO:0000313" key="5">
    <source>
        <dbReference type="EMBL" id="MDF9409999.1"/>
    </source>
</evidence>
<evidence type="ECO:0000256" key="1">
    <source>
        <dbReference type="ARBA" id="ARBA00022448"/>
    </source>
</evidence>
<dbReference type="GO" id="GO:0022857">
    <property type="term" value="F:transmembrane transporter activity"/>
    <property type="evidence" value="ECO:0007669"/>
    <property type="project" value="TreeGrafter"/>
</dbReference>
<dbReference type="Pfam" id="PF00005">
    <property type="entry name" value="ABC_tran"/>
    <property type="match status" value="1"/>
</dbReference>
<dbReference type="GO" id="GO:0005886">
    <property type="term" value="C:plasma membrane"/>
    <property type="evidence" value="ECO:0007669"/>
    <property type="project" value="TreeGrafter"/>
</dbReference>
<evidence type="ECO:0000256" key="2">
    <source>
        <dbReference type="ARBA" id="ARBA00022741"/>
    </source>
</evidence>
<proteinExistence type="predicted"/>
<accession>A0A9X4JU67</accession>
<dbReference type="PROSITE" id="PS00211">
    <property type="entry name" value="ABC_TRANSPORTER_1"/>
    <property type="match status" value="1"/>
</dbReference>
<name>A0A9X4JU67_9FIRM</name>
<keyword evidence="2" id="KW-0547">Nucleotide-binding</keyword>
<dbReference type="GO" id="GO:0005524">
    <property type="term" value="F:ATP binding"/>
    <property type="evidence" value="ECO:0007669"/>
    <property type="project" value="UniProtKB-KW"/>
</dbReference>
<dbReference type="CDD" id="cd03255">
    <property type="entry name" value="ABC_MJ0796_LolCDE_FtsE"/>
    <property type="match status" value="1"/>
</dbReference>
<dbReference type="InterPro" id="IPR015854">
    <property type="entry name" value="ABC_transpr_LolD-like"/>
</dbReference>
<dbReference type="PROSITE" id="PS50893">
    <property type="entry name" value="ABC_TRANSPORTER_2"/>
    <property type="match status" value="1"/>
</dbReference>
<dbReference type="GO" id="GO:0016887">
    <property type="term" value="F:ATP hydrolysis activity"/>
    <property type="evidence" value="ECO:0007669"/>
    <property type="project" value="InterPro"/>
</dbReference>
<dbReference type="InterPro" id="IPR003439">
    <property type="entry name" value="ABC_transporter-like_ATP-bd"/>
</dbReference>
<organism evidence="5 6">
    <name type="scientific">Pelotomaculum isophthalicicum JI</name>
    <dbReference type="NCBI Taxonomy" id="947010"/>
    <lineage>
        <taxon>Bacteria</taxon>
        <taxon>Bacillati</taxon>
        <taxon>Bacillota</taxon>
        <taxon>Clostridia</taxon>
        <taxon>Eubacteriales</taxon>
        <taxon>Desulfotomaculaceae</taxon>
        <taxon>Pelotomaculum</taxon>
    </lineage>
</organism>
<dbReference type="InterPro" id="IPR017871">
    <property type="entry name" value="ABC_transporter-like_CS"/>
</dbReference>
<sequence>MEICKLQNVSKSYMMGEKVSPLQNINLVVNTGDFISIEGSSGIGKSTLLYVMGSLLKIDEGKLYLDNKDVNSLTDQQLTNLRAEKIGFIFQENNLIQALTLQENLEFAQALGKKRITDSQEIVTLMERLGLLERKDYLPNQLSGGQRRRAMIARALINHPSLILADEPTNDLDDFWANEIVQLFVEAINKGCAVVIVTHNNKWAAEATVQYRLKYGKLALLDK</sequence>
<dbReference type="InterPro" id="IPR003593">
    <property type="entry name" value="AAA+_ATPase"/>
</dbReference>
<dbReference type="Proteomes" id="UP001154312">
    <property type="component" value="Unassembled WGS sequence"/>
</dbReference>
<evidence type="ECO:0000313" key="6">
    <source>
        <dbReference type="Proteomes" id="UP001154312"/>
    </source>
</evidence>
<protein>
    <submittedName>
        <fullName evidence="5">ABC transporter ATP-binding protein</fullName>
    </submittedName>
</protein>
<dbReference type="AlphaFoldDB" id="A0A9X4JU67"/>
<comment type="caution">
    <text evidence="5">The sequence shown here is derived from an EMBL/GenBank/DDBJ whole genome shotgun (WGS) entry which is preliminary data.</text>
</comment>
<evidence type="ECO:0000256" key="3">
    <source>
        <dbReference type="ARBA" id="ARBA00022840"/>
    </source>
</evidence>
<reference evidence="5" key="1">
    <citation type="submission" date="2022-02" db="EMBL/GenBank/DDBJ databases">
        <authorList>
            <person name="Leng L."/>
        </authorList>
    </citation>
    <scope>NUCLEOTIDE SEQUENCE</scope>
    <source>
        <strain evidence="5">JI</strain>
    </source>
</reference>
<dbReference type="EMBL" id="JAKOAV010000057">
    <property type="protein sequence ID" value="MDF9409999.1"/>
    <property type="molecule type" value="Genomic_DNA"/>
</dbReference>